<evidence type="ECO:0000256" key="1">
    <source>
        <dbReference type="SAM" id="SignalP"/>
    </source>
</evidence>
<evidence type="ECO:0000313" key="3">
    <source>
        <dbReference type="EMBL" id="KAG9463414.1"/>
    </source>
</evidence>
<evidence type="ECO:0000259" key="2">
    <source>
        <dbReference type="Pfam" id="PF23221"/>
    </source>
</evidence>
<reference evidence="3" key="1">
    <citation type="thesis" date="2020" institute="ProQuest LLC" country="789 East Eisenhower Parkway, Ann Arbor, MI, USA">
        <title>Comparative Genomics and Chromosome Evolution.</title>
        <authorList>
            <person name="Mudd A.B."/>
        </authorList>
    </citation>
    <scope>NUCLEOTIDE SEQUENCE</scope>
    <source>
        <strain evidence="3">HN-11 Male</strain>
        <tissue evidence="3">Kidney and liver</tissue>
    </source>
</reference>
<comment type="caution">
    <text evidence="3">The sequence shown here is derived from an EMBL/GenBank/DDBJ whole genome shotgun (WGS) entry which is preliminary data.</text>
</comment>
<dbReference type="InterPro" id="IPR016024">
    <property type="entry name" value="ARM-type_fold"/>
</dbReference>
<dbReference type="SUPFAM" id="SSF48371">
    <property type="entry name" value="ARM repeat"/>
    <property type="match status" value="1"/>
</dbReference>
<keyword evidence="1" id="KW-0732">Signal</keyword>
<evidence type="ECO:0000313" key="4">
    <source>
        <dbReference type="Proteomes" id="UP000770717"/>
    </source>
</evidence>
<proteinExistence type="predicted"/>
<sequence>MAKKVLIWLSILYLRAVVRELRYNILYEELNAAIIDTLTEVTSLCTKVVIPHIVDLLPVMSRVVKDAHDQPSKETLCYAIKRLSGSVQKYMRNDDRYNKQLMTVMCNIKTNTSTWLPDVHGEVRRAPYRIEIGYIWGILDQIP</sequence>
<feature type="chain" id="PRO_5035223738" description="MROH2B-like N-terminal HEAT-repeats domain-containing protein" evidence="1">
    <location>
        <begin position="21"/>
        <end position="143"/>
    </location>
</feature>
<dbReference type="EMBL" id="WNTK01006924">
    <property type="protein sequence ID" value="KAG9463414.1"/>
    <property type="molecule type" value="Genomic_DNA"/>
</dbReference>
<dbReference type="Proteomes" id="UP000770717">
    <property type="component" value="Unassembled WGS sequence"/>
</dbReference>
<keyword evidence="4" id="KW-1185">Reference proteome</keyword>
<dbReference type="AlphaFoldDB" id="A0A8J6BEC2"/>
<name>A0A8J6BEC2_ELECQ</name>
<feature type="signal peptide" evidence="1">
    <location>
        <begin position="1"/>
        <end position="20"/>
    </location>
</feature>
<dbReference type="Pfam" id="PF23221">
    <property type="entry name" value="HEAT_MROH2B_1st"/>
    <property type="match status" value="1"/>
</dbReference>
<protein>
    <recommendedName>
        <fullName evidence="2">MROH2B-like N-terminal HEAT-repeats domain-containing protein</fullName>
    </recommendedName>
</protein>
<accession>A0A8J6BEC2</accession>
<feature type="domain" description="MROH2B-like N-terminal HEAT-repeats" evidence="2">
    <location>
        <begin position="2"/>
        <end position="100"/>
    </location>
</feature>
<dbReference type="InterPro" id="IPR056282">
    <property type="entry name" value="MROH2B-like_N_HEAT"/>
</dbReference>
<gene>
    <name evidence="3" type="ORF">GDO78_021786</name>
</gene>
<organism evidence="3 4">
    <name type="scientific">Eleutherodactylus coqui</name>
    <name type="common">Puerto Rican coqui</name>
    <dbReference type="NCBI Taxonomy" id="57060"/>
    <lineage>
        <taxon>Eukaryota</taxon>
        <taxon>Metazoa</taxon>
        <taxon>Chordata</taxon>
        <taxon>Craniata</taxon>
        <taxon>Vertebrata</taxon>
        <taxon>Euteleostomi</taxon>
        <taxon>Amphibia</taxon>
        <taxon>Batrachia</taxon>
        <taxon>Anura</taxon>
        <taxon>Neobatrachia</taxon>
        <taxon>Hyloidea</taxon>
        <taxon>Eleutherodactylidae</taxon>
        <taxon>Eleutherodactylinae</taxon>
        <taxon>Eleutherodactylus</taxon>
        <taxon>Eleutherodactylus</taxon>
    </lineage>
</organism>